<dbReference type="GO" id="GO:0045735">
    <property type="term" value="F:nutrient reservoir activity"/>
    <property type="evidence" value="ECO:0007669"/>
    <property type="project" value="UniProtKB-KW"/>
</dbReference>
<dbReference type="InterPro" id="IPR011051">
    <property type="entry name" value="RmlC_Cupin_sf"/>
</dbReference>
<comment type="subunit">
    <text evidence="2">Hexamer; each subunit is composed of an acidic and a basic chain derived from a single precursor and linked by a disulfide bond.</text>
</comment>
<evidence type="ECO:0000256" key="2">
    <source>
        <dbReference type="ARBA" id="ARBA00011818"/>
    </source>
</evidence>
<keyword evidence="10" id="KW-1185">Reference proteome</keyword>
<gene>
    <name evidence="9" type="ORF">SI8410_07009543</name>
</gene>
<dbReference type="PRINTS" id="PR00439">
    <property type="entry name" value="11SGLOBULIN"/>
</dbReference>
<accession>A0A7I8KM76</accession>
<dbReference type="InterPro" id="IPR006044">
    <property type="entry name" value="11S_seedstore_pln"/>
</dbReference>
<feature type="domain" description="Cupin type-1" evidence="8">
    <location>
        <begin position="41"/>
        <end position="241"/>
    </location>
</feature>
<proteinExistence type="inferred from homology"/>
<reference evidence="9" key="1">
    <citation type="submission" date="2020-02" db="EMBL/GenBank/DDBJ databases">
        <authorList>
            <person name="Scholz U."/>
            <person name="Mascher M."/>
            <person name="Fiebig A."/>
        </authorList>
    </citation>
    <scope>NUCLEOTIDE SEQUENCE</scope>
</reference>
<sequence>MARCSPFLLHLFLAALIAADTAVGYGTSEQRRSDARQCRMQHISTTRPCCSFKSEGGITELWDENEDQFQCAGVSAMRDTIQSESMTLPNYSPSPRLVYIQKGQGLMGISYPGCPETFHSAGGAYSRREEESEKESQKDQHQKIHRIQQGDVVAIPPGAVHWCYNDGNEELVVFSVTDLRNQANQLDQTERSFFLAGGRPRGSGSEECEKGREISRMANIIQAFDANMIADAFGIPVDLAKKMQREDERGIIVKVPKGGLRMIRPTAMEEKRERWSRDGPNPNGMEEIYCNMRIHQYLDNPREADVYSRQAGRLYSVNMHKLPILRYIGMSAERGNLKSNVLFGPHWTINAHTVVYITRGEGRTQIVSNEGRTLFDENVKMGDVFVIPQYFASVHKVGDNGVEWVAFKTSPVPMRSPIVGHASVFKGMPIGVITNAFRIQESQSQDLKCNREDQMMMFSPRRSPRIY</sequence>
<comment type="similarity">
    <text evidence="1">Belongs to the 11S seed storage protein (globulins) family.</text>
</comment>
<feature type="compositionally biased region" description="Basic and acidic residues" evidence="6">
    <location>
        <begin position="126"/>
        <end position="142"/>
    </location>
</feature>
<keyword evidence="7" id="KW-0732">Signal</keyword>
<evidence type="ECO:0000313" key="9">
    <source>
        <dbReference type="EMBL" id="CAA7398873.1"/>
    </source>
</evidence>
<dbReference type="SMART" id="SM00835">
    <property type="entry name" value="Cupin_1"/>
    <property type="match status" value="2"/>
</dbReference>
<dbReference type="AlphaFoldDB" id="A0A7I8KM76"/>
<dbReference type="Proteomes" id="UP000663760">
    <property type="component" value="Chromosome 7"/>
</dbReference>
<evidence type="ECO:0000256" key="4">
    <source>
        <dbReference type="ARBA" id="ARBA00023129"/>
    </source>
</evidence>
<evidence type="ECO:0000256" key="3">
    <source>
        <dbReference type="ARBA" id="ARBA00022761"/>
    </source>
</evidence>
<dbReference type="Gene3D" id="2.60.120.10">
    <property type="entry name" value="Jelly Rolls"/>
    <property type="match status" value="2"/>
</dbReference>
<evidence type="ECO:0000256" key="5">
    <source>
        <dbReference type="ARBA" id="ARBA00023157"/>
    </source>
</evidence>
<dbReference type="Pfam" id="PF00190">
    <property type="entry name" value="Cupin_1"/>
    <property type="match status" value="2"/>
</dbReference>
<dbReference type="EMBL" id="LR746270">
    <property type="protein sequence ID" value="CAA7398873.1"/>
    <property type="molecule type" value="Genomic_DNA"/>
</dbReference>
<feature type="domain" description="Cupin type-1" evidence="8">
    <location>
        <begin position="296"/>
        <end position="445"/>
    </location>
</feature>
<feature type="region of interest" description="Disordered" evidence="6">
    <location>
        <begin position="120"/>
        <end position="143"/>
    </location>
</feature>
<dbReference type="InterPro" id="IPR050253">
    <property type="entry name" value="Seed_Storage-Functional"/>
</dbReference>
<dbReference type="OrthoDB" id="2016041at2759"/>
<dbReference type="InterPro" id="IPR014710">
    <property type="entry name" value="RmlC-like_jellyroll"/>
</dbReference>
<feature type="chain" id="PRO_5029774281" description="Cupin type-1 domain-containing protein" evidence="7">
    <location>
        <begin position="25"/>
        <end position="467"/>
    </location>
</feature>
<feature type="signal peptide" evidence="7">
    <location>
        <begin position="1"/>
        <end position="24"/>
    </location>
</feature>
<name>A0A7I8KM76_SPIIN</name>
<evidence type="ECO:0000256" key="6">
    <source>
        <dbReference type="SAM" id="MobiDB-lite"/>
    </source>
</evidence>
<organism evidence="9 10">
    <name type="scientific">Spirodela intermedia</name>
    <name type="common">Intermediate duckweed</name>
    <dbReference type="NCBI Taxonomy" id="51605"/>
    <lineage>
        <taxon>Eukaryota</taxon>
        <taxon>Viridiplantae</taxon>
        <taxon>Streptophyta</taxon>
        <taxon>Embryophyta</taxon>
        <taxon>Tracheophyta</taxon>
        <taxon>Spermatophyta</taxon>
        <taxon>Magnoliopsida</taxon>
        <taxon>Liliopsida</taxon>
        <taxon>Araceae</taxon>
        <taxon>Lemnoideae</taxon>
        <taxon>Spirodela</taxon>
    </lineage>
</organism>
<keyword evidence="3" id="KW-0758">Storage protein</keyword>
<evidence type="ECO:0000256" key="1">
    <source>
        <dbReference type="ARBA" id="ARBA00007178"/>
    </source>
</evidence>
<dbReference type="SUPFAM" id="SSF51182">
    <property type="entry name" value="RmlC-like cupins"/>
    <property type="match status" value="1"/>
</dbReference>
<keyword evidence="5" id="KW-1015">Disulfide bond</keyword>
<dbReference type="CDD" id="cd02243">
    <property type="entry name" value="cupin_11S_legumin_C"/>
    <property type="match status" value="1"/>
</dbReference>
<dbReference type="PANTHER" id="PTHR31189">
    <property type="entry name" value="OS03G0336100 PROTEIN-RELATED"/>
    <property type="match status" value="1"/>
</dbReference>
<dbReference type="PANTHER" id="PTHR31189:SF54">
    <property type="entry name" value="11S GLOBULIN SEED STORAGE PROTEIN 2-LIKE"/>
    <property type="match status" value="1"/>
</dbReference>
<dbReference type="CDD" id="cd02242">
    <property type="entry name" value="cupin_11S_legumin_N"/>
    <property type="match status" value="1"/>
</dbReference>
<evidence type="ECO:0000256" key="7">
    <source>
        <dbReference type="SAM" id="SignalP"/>
    </source>
</evidence>
<keyword evidence="4" id="KW-0708">Seed storage protein</keyword>
<dbReference type="InterPro" id="IPR006045">
    <property type="entry name" value="Cupin_1"/>
</dbReference>
<protein>
    <recommendedName>
        <fullName evidence="8">Cupin type-1 domain-containing protein</fullName>
    </recommendedName>
</protein>
<evidence type="ECO:0000313" key="10">
    <source>
        <dbReference type="Proteomes" id="UP000663760"/>
    </source>
</evidence>
<evidence type="ECO:0000259" key="8">
    <source>
        <dbReference type="SMART" id="SM00835"/>
    </source>
</evidence>